<organism evidence="1 2">
    <name type="scientific">Nitzschia inconspicua</name>
    <dbReference type="NCBI Taxonomy" id="303405"/>
    <lineage>
        <taxon>Eukaryota</taxon>
        <taxon>Sar</taxon>
        <taxon>Stramenopiles</taxon>
        <taxon>Ochrophyta</taxon>
        <taxon>Bacillariophyta</taxon>
        <taxon>Bacillariophyceae</taxon>
        <taxon>Bacillariophycidae</taxon>
        <taxon>Bacillariales</taxon>
        <taxon>Bacillariaceae</taxon>
        <taxon>Nitzschia</taxon>
    </lineage>
</organism>
<comment type="caution">
    <text evidence="1">The sequence shown here is derived from an EMBL/GenBank/DDBJ whole genome shotgun (WGS) entry which is preliminary data.</text>
</comment>
<accession>A0A9K3KDR2</accession>
<reference evidence="1" key="2">
    <citation type="submission" date="2021-04" db="EMBL/GenBank/DDBJ databases">
        <authorList>
            <person name="Podell S."/>
        </authorList>
    </citation>
    <scope>NUCLEOTIDE SEQUENCE</scope>
    <source>
        <strain evidence="1">Hildebrandi</strain>
    </source>
</reference>
<gene>
    <name evidence="1" type="ORF">IV203_023054</name>
</gene>
<dbReference type="AlphaFoldDB" id="A0A9K3KDR2"/>
<protein>
    <submittedName>
        <fullName evidence="1">Uncharacterized protein</fullName>
    </submittedName>
</protein>
<sequence length="210" mass="23851">MVGYGRNPVCSAILCLTTIPPPKVMPRNAYHIASFAAMVAHSAHRDDLLFVHCQEETRKVEQELTQPLNDKVKKVLSVLHTGKSDIDGHYAVMEIDRKKRRISIYDGLPLALQTCDRHIVNVLQRTTLVPLDASIPLMKKSKLYLLVDGVPEWSVESTNLVPQQDGHDCGPIACLKVWKTFLPWEIAPERLRPDEYRPTLVTKFHDPVKR</sequence>
<proteinExistence type="predicted"/>
<dbReference type="Proteomes" id="UP000693970">
    <property type="component" value="Unassembled WGS sequence"/>
</dbReference>
<keyword evidence="2" id="KW-1185">Reference proteome</keyword>
<evidence type="ECO:0000313" key="1">
    <source>
        <dbReference type="EMBL" id="KAG7341103.1"/>
    </source>
</evidence>
<reference evidence="1" key="1">
    <citation type="journal article" date="2021" name="Sci. Rep.">
        <title>Diploid genomic architecture of Nitzschia inconspicua, an elite biomass production diatom.</title>
        <authorList>
            <person name="Oliver A."/>
            <person name="Podell S."/>
            <person name="Pinowska A."/>
            <person name="Traller J.C."/>
            <person name="Smith S.R."/>
            <person name="McClure R."/>
            <person name="Beliaev A."/>
            <person name="Bohutskyi P."/>
            <person name="Hill E.A."/>
            <person name="Rabines A."/>
            <person name="Zheng H."/>
            <person name="Allen L.Z."/>
            <person name="Kuo A."/>
            <person name="Grigoriev I.V."/>
            <person name="Allen A.E."/>
            <person name="Hazlebeck D."/>
            <person name="Allen E.E."/>
        </authorList>
    </citation>
    <scope>NUCLEOTIDE SEQUENCE</scope>
    <source>
        <strain evidence="1">Hildebrandi</strain>
    </source>
</reference>
<dbReference type="EMBL" id="JAGRRH010000026">
    <property type="protein sequence ID" value="KAG7341103.1"/>
    <property type="molecule type" value="Genomic_DNA"/>
</dbReference>
<evidence type="ECO:0000313" key="2">
    <source>
        <dbReference type="Proteomes" id="UP000693970"/>
    </source>
</evidence>
<name>A0A9K3KDR2_9STRA</name>
<dbReference type="OrthoDB" id="10685029at2759"/>